<evidence type="ECO:0000256" key="3">
    <source>
        <dbReference type="ARBA" id="ARBA00023274"/>
    </source>
</evidence>
<dbReference type="GO" id="GO:0003735">
    <property type="term" value="F:structural constituent of ribosome"/>
    <property type="evidence" value="ECO:0007669"/>
    <property type="project" value="InterPro"/>
</dbReference>
<dbReference type="GO" id="GO:1990904">
    <property type="term" value="C:ribonucleoprotein complex"/>
    <property type="evidence" value="ECO:0007669"/>
    <property type="project" value="UniProtKB-KW"/>
</dbReference>
<dbReference type="InterPro" id="IPR041991">
    <property type="entry name" value="Ribosomal_eL27_KOW"/>
</dbReference>
<comment type="similarity">
    <text evidence="1">Belongs to the eukaryotic ribosomal protein eL27 family.</text>
</comment>
<gene>
    <name evidence="4" type="ORF">SSP0437_LOCUS2329</name>
</gene>
<dbReference type="GO" id="GO:0006412">
    <property type="term" value="P:translation"/>
    <property type="evidence" value="ECO:0007669"/>
    <property type="project" value="InterPro"/>
</dbReference>
<name>A0A7S1Y969_9EUKA</name>
<dbReference type="Pfam" id="PF01777">
    <property type="entry name" value="Ribosomal_L27e"/>
    <property type="match status" value="1"/>
</dbReference>
<organism evidence="4">
    <name type="scientific">Sexangularia sp. CB-2014</name>
    <dbReference type="NCBI Taxonomy" id="1486929"/>
    <lineage>
        <taxon>Eukaryota</taxon>
        <taxon>Amoebozoa</taxon>
        <taxon>Tubulinea</taxon>
        <taxon>Elardia</taxon>
        <taxon>Arcellinida</taxon>
        <taxon>Arcellinida incertae sedis</taxon>
        <taxon>Sexangularia</taxon>
    </lineage>
</organism>
<evidence type="ECO:0000313" key="4">
    <source>
        <dbReference type="EMBL" id="CAD9289669.1"/>
    </source>
</evidence>
<dbReference type="InterPro" id="IPR001141">
    <property type="entry name" value="Ribosomal_eL27"/>
</dbReference>
<keyword evidence="3" id="KW-0687">Ribonucleoprotein</keyword>
<dbReference type="SUPFAM" id="SSF50104">
    <property type="entry name" value="Translation proteins SH3-like domain"/>
    <property type="match status" value="1"/>
</dbReference>
<dbReference type="Gene3D" id="2.30.30.770">
    <property type="match status" value="1"/>
</dbReference>
<dbReference type="PANTHER" id="PTHR10497">
    <property type="entry name" value="60S RIBOSOMAL PROTEIN L27"/>
    <property type="match status" value="1"/>
</dbReference>
<keyword evidence="2" id="KW-0689">Ribosomal protein</keyword>
<dbReference type="InterPro" id="IPR038655">
    <property type="entry name" value="Ribosomal_eL27_sf"/>
</dbReference>
<evidence type="ECO:0000256" key="1">
    <source>
        <dbReference type="ARBA" id="ARBA00009124"/>
    </source>
</evidence>
<evidence type="ECO:0000256" key="2">
    <source>
        <dbReference type="ARBA" id="ARBA00022980"/>
    </source>
</evidence>
<proteinExistence type="inferred from homology"/>
<reference evidence="4" key="1">
    <citation type="submission" date="2021-01" db="EMBL/GenBank/DDBJ databases">
        <authorList>
            <person name="Corre E."/>
            <person name="Pelletier E."/>
            <person name="Niang G."/>
            <person name="Scheremetjew M."/>
            <person name="Finn R."/>
            <person name="Kale V."/>
            <person name="Holt S."/>
            <person name="Cochrane G."/>
            <person name="Meng A."/>
            <person name="Brown T."/>
            <person name="Cohen L."/>
        </authorList>
    </citation>
    <scope>NUCLEOTIDE SEQUENCE</scope>
    <source>
        <strain evidence="4">ATCC 50979</strain>
    </source>
</reference>
<dbReference type="CDD" id="cd06090">
    <property type="entry name" value="KOW_RPL27"/>
    <property type="match status" value="1"/>
</dbReference>
<dbReference type="AlphaFoldDB" id="A0A7S1Y969"/>
<dbReference type="GO" id="GO:0005840">
    <property type="term" value="C:ribosome"/>
    <property type="evidence" value="ECO:0007669"/>
    <property type="project" value="UniProtKB-KW"/>
</dbReference>
<evidence type="ECO:0008006" key="5">
    <source>
        <dbReference type="Google" id="ProtNLM"/>
    </source>
</evidence>
<sequence length="138" mass="15673">MTKFIKAGKVVIVLKGRYAGKKAVVVAKKDDGHKGVKYPHAIIAGIEKEPRRVTRSMLKKQVKKRTKINAFVKRVNYNHIMPTRYQLDDIAPIVAEATKTGVLRDSTKRRLAEANIATAFGAKHKKGENPWFFEKLRF</sequence>
<protein>
    <recommendedName>
        <fullName evidence="5">60S ribosomal protein L27</fullName>
    </recommendedName>
</protein>
<accession>A0A7S1Y969</accession>
<dbReference type="EMBL" id="HBGL01003043">
    <property type="protein sequence ID" value="CAD9289669.1"/>
    <property type="molecule type" value="Transcribed_RNA"/>
</dbReference>
<dbReference type="InterPro" id="IPR008991">
    <property type="entry name" value="Translation_prot_SH3-like_sf"/>
</dbReference>